<feature type="chain" id="PRO_5046159836" description="Lipoprotein" evidence="1">
    <location>
        <begin position="29"/>
        <end position="78"/>
    </location>
</feature>
<dbReference type="PROSITE" id="PS51257">
    <property type="entry name" value="PROKAR_LIPOPROTEIN"/>
    <property type="match status" value="1"/>
</dbReference>
<dbReference type="Proteomes" id="UP001366060">
    <property type="component" value="Unassembled WGS sequence"/>
</dbReference>
<proteinExistence type="predicted"/>
<gene>
    <name evidence="2" type="ORF">V6255_09765</name>
</gene>
<protein>
    <recommendedName>
        <fullName evidence="4">Lipoprotein</fullName>
    </recommendedName>
</protein>
<comment type="caution">
    <text evidence="2">The sequence shown here is derived from an EMBL/GenBank/DDBJ whole genome shotgun (WGS) entry which is preliminary data.</text>
</comment>
<keyword evidence="1" id="KW-0732">Signal</keyword>
<feature type="signal peptide" evidence="1">
    <location>
        <begin position="1"/>
        <end position="28"/>
    </location>
</feature>
<dbReference type="RefSeq" id="WP_341627980.1">
    <property type="nucleotide sequence ID" value="NZ_JBAKBA010000020.1"/>
</dbReference>
<evidence type="ECO:0000313" key="3">
    <source>
        <dbReference type="Proteomes" id="UP001366060"/>
    </source>
</evidence>
<keyword evidence="3" id="KW-1185">Reference proteome</keyword>
<name>A0ABU9HCG3_9GAMM</name>
<reference evidence="2 3" key="1">
    <citation type="submission" date="2024-02" db="EMBL/GenBank/DDBJ databases">
        <title>Bacteria isolated from the canopy kelp, Nereocystis luetkeana.</title>
        <authorList>
            <person name="Pfister C.A."/>
            <person name="Younker I.T."/>
            <person name="Light S.H."/>
        </authorList>
    </citation>
    <scope>NUCLEOTIDE SEQUENCE [LARGE SCALE GENOMIC DNA]</scope>
    <source>
        <strain evidence="2 3">TI.2.07</strain>
    </source>
</reference>
<dbReference type="EMBL" id="JBAKBA010000020">
    <property type="protein sequence ID" value="MEL0659423.1"/>
    <property type="molecule type" value="Genomic_DNA"/>
</dbReference>
<evidence type="ECO:0008006" key="4">
    <source>
        <dbReference type="Google" id="ProtNLM"/>
    </source>
</evidence>
<organism evidence="2 3">
    <name type="scientific">Psychromonas arctica</name>
    <dbReference type="NCBI Taxonomy" id="168275"/>
    <lineage>
        <taxon>Bacteria</taxon>
        <taxon>Pseudomonadati</taxon>
        <taxon>Pseudomonadota</taxon>
        <taxon>Gammaproteobacteria</taxon>
        <taxon>Alteromonadales</taxon>
        <taxon>Psychromonadaceae</taxon>
        <taxon>Psychromonas</taxon>
    </lineage>
</organism>
<accession>A0ABU9HCG3</accession>
<sequence>MKKLMQKGMKKATLLMATVVLLATTGCASFFHGGHGPRFVEQQSYLYEGKDVHQVINDMISQHKANQEKETQLVTSLN</sequence>
<evidence type="ECO:0000313" key="2">
    <source>
        <dbReference type="EMBL" id="MEL0659423.1"/>
    </source>
</evidence>
<evidence type="ECO:0000256" key="1">
    <source>
        <dbReference type="SAM" id="SignalP"/>
    </source>
</evidence>